<evidence type="ECO:0000256" key="5">
    <source>
        <dbReference type="ARBA" id="ARBA00022723"/>
    </source>
</evidence>
<dbReference type="GeneID" id="114440315"/>
<dbReference type="GO" id="GO:0003723">
    <property type="term" value="F:RNA binding"/>
    <property type="evidence" value="ECO:0007669"/>
    <property type="project" value="UniProtKB-UniRule"/>
</dbReference>
<dbReference type="RefSeq" id="XP_028268496.1">
    <property type="nucleotide sequence ID" value="XM_028412695.1"/>
</dbReference>
<feature type="compositionally biased region" description="Polar residues" evidence="7">
    <location>
        <begin position="843"/>
        <end position="860"/>
    </location>
</feature>
<dbReference type="GO" id="GO:0016567">
    <property type="term" value="P:protein ubiquitination"/>
    <property type="evidence" value="ECO:0007669"/>
    <property type="project" value="UniProtKB-UniPathway"/>
</dbReference>
<dbReference type="RefSeq" id="XP_028268495.1">
    <property type="nucleotide sequence ID" value="XM_028412694.1"/>
</dbReference>
<evidence type="ECO:0000313" key="13">
    <source>
        <dbReference type="RefSeq" id="XP_028268496.1"/>
    </source>
</evidence>
<dbReference type="Pfam" id="PF18102">
    <property type="entry name" value="DTC"/>
    <property type="match status" value="1"/>
</dbReference>
<organism evidence="9 13">
    <name type="scientific">Parambassis ranga</name>
    <name type="common">Indian glassy fish</name>
    <dbReference type="NCBI Taxonomy" id="210632"/>
    <lineage>
        <taxon>Eukaryota</taxon>
        <taxon>Metazoa</taxon>
        <taxon>Chordata</taxon>
        <taxon>Craniata</taxon>
        <taxon>Vertebrata</taxon>
        <taxon>Euteleostomi</taxon>
        <taxon>Actinopterygii</taxon>
        <taxon>Neopterygii</taxon>
        <taxon>Teleostei</taxon>
        <taxon>Neoteleostei</taxon>
        <taxon>Acanthomorphata</taxon>
        <taxon>Ovalentaria</taxon>
        <taxon>Ambassidae</taxon>
        <taxon>Parambassis</taxon>
    </lineage>
</organism>
<dbReference type="InterPro" id="IPR039396">
    <property type="entry name" value="Deltex_C"/>
</dbReference>
<dbReference type="Pfam" id="PF23085">
    <property type="entry name" value="RRM_PARP14_3"/>
    <property type="match status" value="1"/>
</dbReference>
<keyword evidence="5" id="KW-0479">Metal-binding</keyword>
<dbReference type="PANTHER" id="PTHR12622">
    <property type="entry name" value="DELTEX-RELATED"/>
    <property type="match status" value="1"/>
</dbReference>
<dbReference type="RefSeq" id="XP_028268494.1">
    <property type="nucleotide sequence ID" value="XM_028412693.1"/>
</dbReference>
<evidence type="ECO:0000313" key="12">
    <source>
        <dbReference type="RefSeq" id="XP_028268495.1"/>
    </source>
</evidence>
<feature type="compositionally biased region" description="Polar residues" evidence="7">
    <location>
        <begin position="176"/>
        <end position="186"/>
    </location>
</feature>
<evidence type="ECO:0000256" key="2">
    <source>
        <dbReference type="ARBA" id="ARBA00004906"/>
    </source>
</evidence>
<dbReference type="InterPro" id="IPR000504">
    <property type="entry name" value="RRM_dom"/>
</dbReference>
<evidence type="ECO:0000256" key="4">
    <source>
        <dbReference type="ARBA" id="ARBA00022679"/>
    </source>
</evidence>
<dbReference type="InterPro" id="IPR039399">
    <property type="entry name" value="Deltex_C_sf"/>
</dbReference>
<evidence type="ECO:0000256" key="6">
    <source>
        <dbReference type="PROSITE-ProRule" id="PRU00176"/>
    </source>
</evidence>
<keyword evidence="9" id="KW-1185">Reference proteome</keyword>
<dbReference type="OrthoDB" id="527344at2759"/>
<evidence type="ECO:0000256" key="3">
    <source>
        <dbReference type="ARBA" id="ARBA00012483"/>
    </source>
</evidence>
<gene>
    <name evidence="10 11 12 13" type="primary">LOC114440315</name>
</gene>
<dbReference type="UniPathway" id="UPA00143"/>
<evidence type="ECO:0000256" key="1">
    <source>
        <dbReference type="ARBA" id="ARBA00000900"/>
    </source>
</evidence>
<feature type="region of interest" description="Disordered" evidence="7">
    <location>
        <begin position="832"/>
        <end position="882"/>
    </location>
</feature>
<dbReference type="Gene3D" id="3.30.70.330">
    <property type="match status" value="1"/>
</dbReference>
<sequence length="1062" mass="116715">MAEPGRAVRVRGLPTDIEDDRLKDKLFIHFLRASNGGGEIDSVIIVKATPASALITFEDSKVAQRVIQRRRHILEVDGKKYTLTATEHRDTLNPDQVILSLAATVDYGQLPKGVMALASLRKSHPDVQINYTDTVGYCTVYGDYSKVQAALEQLLDQSVSSQSAENNFSGLPAPSGSRSDQTAQKYHNQEPEEQRRKMNIKKDKFNSSSNTDGPPGSYGWEDTSQTDGAALQLPPTSVEDYSLILDADMFLYLQKHCREEYQNILSHYGVEAVDMTNHGLTTLYLQVAAASRQGGREQERLKKANKAISRLYQENEAKVRRSQLPKSILTPRDGLKKAMDIISTRLPKLLLMEDEQNVYIIGSSSDVSEAKTFFLLDNYKERDKREDVASLLQRPSYNSEEDKIPITTSSPAGYLDDSVDQMLRSEEDGSRAEGARRYKLAARFKDSGLTPLGLRNDFTLRANPSPSKQTRPGPMLGHDVLSERAGISAQAAQNTGGDILFKTASPSSGSLEDKISLTPDLTESRPRSSISPFGTSKSGSSAPPPAGSGSTLKRASSFSGMPQQKAQVMSQKSQDESTAVRARGRSSSFSIQTESDKLEVSEAEITVPFVMWQYIKEAYGTKVEDLTSEVQMKESRSKEKRDLTLTLRGADSSSVSSCQLGLQKLVDSVSSNFSVLELPLSELGVTETDETLQACCSEVRSRFKKVNIHIVKKSIYLLGTQQLCSQVDATLREVFSGNLTKQLEQQHTANPSMWSSLQKNEDQGSSYGNSLMMLQSQTGKADGTSRSQEWRTTYSTDFGGKEVVNGSMSQPVKKDHVIKEKLKITDAVETDAQKTESHVNGVGSATNYTEQGGSAHSTPIESKEQEQAEIQNKPEDSKSDQGDQGCICICGESGRLRTKCGVTMCSKCLDTVHSHCRVCHETEQMPRGIQGKINKSKLHMSVPGHSKAGVIKITYCIPDGIQGEGHPSPGQPFHGGKFEAFLPDCEMARKLLPRLEKAFRCGLTFTVTGKEEEARVTWDCIPHKTSLQGGKSGNGYPDSSYLTRLSQILSSHGIEEQPARPQ</sequence>
<comment type="pathway">
    <text evidence="2">Protein modification; protein ubiquitination.</text>
</comment>
<dbReference type="InterPro" id="IPR012677">
    <property type="entry name" value="Nucleotide-bd_a/b_plait_sf"/>
</dbReference>
<feature type="compositionally biased region" description="Polar residues" evidence="7">
    <location>
        <begin position="527"/>
        <end position="537"/>
    </location>
</feature>
<feature type="domain" description="RRM" evidence="8">
    <location>
        <begin position="6"/>
        <end position="104"/>
    </location>
</feature>
<evidence type="ECO:0000313" key="9">
    <source>
        <dbReference type="Proteomes" id="UP000515145"/>
    </source>
</evidence>
<feature type="region of interest" description="Disordered" evidence="7">
    <location>
        <begin position="750"/>
        <end position="769"/>
    </location>
</feature>
<dbReference type="Gene3D" id="3.30.390.130">
    <property type="match status" value="1"/>
</dbReference>
<feature type="region of interest" description="Disordered" evidence="7">
    <location>
        <begin position="162"/>
        <end position="230"/>
    </location>
</feature>
<evidence type="ECO:0000313" key="10">
    <source>
        <dbReference type="RefSeq" id="XP_028268493.1"/>
    </source>
</evidence>
<dbReference type="EC" id="2.3.2.27" evidence="3"/>
<dbReference type="GO" id="GO:0061630">
    <property type="term" value="F:ubiquitin protein ligase activity"/>
    <property type="evidence" value="ECO:0007669"/>
    <property type="project" value="UniProtKB-EC"/>
</dbReference>
<dbReference type="RefSeq" id="XP_028268493.1">
    <property type="nucleotide sequence ID" value="XM_028412692.1"/>
</dbReference>
<reference evidence="10 11" key="1">
    <citation type="submission" date="2025-04" db="UniProtKB">
        <authorList>
            <consortium name="RefSeq"/>
        </authorList>
    </citation>
    <scope>IDENTIFICATION</scope>
</reference>
<evidence type="ECO:0000313" key="11">
    <source>
        <dbReference type="RefSeq" id="XP_028268494.1"/>
    </source>
</evidence>
<feature type="region of interest" description="Disordered" evidence="7">
    <location>
        <begin position="499"/>
        <end position="594"/>
    </location>
</feature>
<comment type="catalytic activity">
    <reaction evidence="1">
        <text>S-ubiquitinyl-[E2 ubiquitin-conjugating enzyme]-L-cysteine + [acceptor protein]-L-lysine = [E2 ubiquitin-conjugating enzyme]-L-cysteine + N(6)-ubiquitinyl-[acceptor protein]-L-lysine.</text>
        <dbReference type="EC" id="2.3.2.27"/>
    </reaction>
</comment>
<protein>
    <recommendedName>
        <fullName evidence="3">RING-type E3 ubiquitin transferase</fullName>
        <ecNumber evidence="3">2.3.2.27</ecNumber>
    </recommendedName>
</protein>
<dbReference type="AlphaFoldDB" id="A0A6P7IT01"/>
<feature type="compositionally biased region" description="Basic and acidic residues" evidence="7">
    <location>
        <begin position="861"/>
        <end position="881"/>
    </location>
</feature>
<dbReference type="CDD" id="cd12546">
    <property type="entry name" value="RRM_RBM43"/>
    <property type="match status" value="1"/>
</dbReference>
<dbReference type="GO" id="GO:0046872">
    <property type="term" value="F:metal ion binding"/>
    <property type="evidence" value="ECO:0007669"/>
    <property type="project" value="UniProtKB-KW"/>
</dbReference>
<feature type="compositionally biased region" description="Polar residues" evidence="7">
    <location>
        <begin position="551"/>
        <end position="572"/>
    </location>
</feature>
<keyword evidence="6" id="KW-0694">RNA-binding</keyword>
<feature type="compositionally biased region" description="Basic and acidic residues" evidence="7">
    <location>
        <begin position="187"/>
        <end position="205"/>
    </location>
</feature>
<dbReference type="PROSITE" id="PS50102">
    <property type="entry name" value="RRM"/>
    <property type="match status" value="1"/>
</dbReference>
<dbReference type="GO" id="GO:0007219">
    <property type="term" value="P:Notch signaling pathway"/>
    <property type="evidence" value="ECO:0007669"/>
    <property type="project" value="InterPro"/>
</dbReference>
<evidence type="ECO:0000259" key="8">
    <source>
        <dbReference type="PROSITE" id="PS50102"/>
    </source>
</evidence>
<proteinExistence type="predicted"/>
<dbReference type="Proteomes" id="UP000515145">
    <property type="component" value="Chromosome 8"/>
</dbReference>
<dbReference type="InterPro" id="IPR039398">
    <property type="entry name" value="Deltex_fam"/>
</dbReference>
<evidence type="ECO:0000256" key="7">
    <source>
        <dbReference type="SAM" id="MobiDB-lite"/>
    </source>
</evidence>
<feature type="region of interest" description="Disordered" evidence="7">
    <location>
        <begin position="453"/>
        <end position="478"/>
    </location>
</feature>
<accession>A0A6P7IT01</accession>
<keyword evidence="4" id="KW-0808">Transferase</keyword>
<name>A0A6P7IT01_9TELE</name>